<organism evidence="1">
    <name type="scientific">Anguilla anguilla</name>
    <name type="common">European freshwater eel</name>
    <name type="synonym">Muraena anguilla</name>
    <dbReference type="NCBI Taxonomy" id="7936"/>
    <lineage>
        <taxon>Eukaryota</taxon>
        <taxon>Metazoa</taxon>
        <taxon>Chordata</taxon>
        <taxon>Craniata</taxon>
        <taxon>Vertebrata</taxon>
        <taxon>Euteleostomi</taxon>
        <taxon>Actinopterygii</taxon>
        <taxon>Neopterygii</taxon>
        <taxon>Teleostei</taxon>
        <taxon>Anguilliformes</taxon>
        <taxon>Anguillidae</taxon>
        <taxon>Anguilla</taxon>
    </lineage>
</organism>
<sequence>MPQEQLARITQKVFKVFSFLILEVGSSHFWPVVCCLSSSLCSVPSAFSNKKIETKRISSVRMKSECI</sequence>
<reference evidence="1" key="1">
    <citation type="submission" date="2014-11" db="EMBL/GenBank/DDBJ databases">
        <authorList>
            <person name="Amaro Gonzalez C."/>
        </authorList>
    </citation>
    <scope>NUCLEOTIDE SEQUENCE</scope>
</reference>
<dbReference type="AlphaFoldDB" id="A0A0E9QMB5"/>
<accession>A0A0E9QMB5</accession>
<dbReference type="EMBL" id="GBXM01090593">
    <property type="protein sequence ID" value="JAH17984.1"/>
    <property type="molecule type" value="Transcribed_RNA"/>
</dbReference>
<proteinExistence type="predicted"/>
<evidence type="ECO:0000313" key="1">
    <source>
        <dbReference type="EMBL" id="JAH17984.1"/>
    </source>
</evidence>
<protein>
    <submittedName>
        <fullName evidence="1">Uncharacterized protein</fullName>
    </submittedName>
</protein>
<name>A0A0E9QMB5_ANGAN</name>
<reference evidence="1" key="2">
    <citation type="journal article" date="2015" name="Fish Shellfish Immunol.">
        <title>Early steps in the European eel (Anguilla anguilla)-Vibrio vulnificus interaction in the gills: Role of the RtxA13 toxin.</title>
        <authorList>
            <person name="Callol A."/>
            <person name="Pajuelo D."/>
            <person name="Ebbesson L."/>
            <person name="Teles M."/>
            <person name="MacKenzie S."/>
            <person name="Amaro C."/>
        </authorList>
    </citation>
    <scope>NUCLEOTIDE SEQUENCE</scope>
</reference>